<evidence type="ECO:0000313" key="3">
    <source>
        <dbReference type="EMBL" id="KAK7895619.1"/>
    </source>
</evidence>
<protein>
    <submittedName>
        <fullName evidence="3">Uncharacterized protein</fullName>
    </submittedName>
</protein>
<feature type="transmembrane region" description="Helical" evidence="1">
    <location>
        <begin position="129"/>
        <end position="155"/>
    </location>
</feature>
<feature type="chain" id="PRO_5043923144" evidence="2">
    <location>
        <begin position="20"/>
        <end position="255"/>
    </location>
</feature>
<name>A0AAW0NDU3_9GOBI</name>
<evidence type="ECO:0000256" key="1">
    <source>
        <dbReference type="SAM" id="Phobius"/>
    </source>
</evidence>
<organism evidence="3 4">
    <name type="scientific">Mugilogobius chulae</name>
    <name type="common">yellowstripe goby</name>
    <dbReference type="NCBI Taxonomy" id="88201"/>
    <lineage>
        <taxon>Eukaryota</taxon>
        <taxon>Metazoa</taxon>
        <taxon>Chordata</taxon>
        <taxon>Craniata</taxon>
        <taxon>Vertebrata</taxon>
        <taxon>Euteleostomi</taxon>
        <taxon>Actinopterygii</taxon>
        <taxon>Neopterygii</taxon>
        <taxon>Teleostei</taxon>
        <taxon>Neoteleostei</taxon>
        <taxon>Acanthomorphata</taxon>
        <taxon>Gobiaria</taxon>
        <taxon>Gobiiformes</taxon>
        <taxon>Gobioidei</taxon>
        <taxon>Gobiidae</taxon>
        <taxon>Gobionellinae</taxon>
        <taxon>Mugilogobius</taxon>
    </lineage>
</organism>
<dbReference type="AlphaFoldDB" id="A0AAW0NDU3"/>
<reference evidence="4" key="1">
    <citation type="submission" date="2024-04" db="EMBL/GenBank/DDBJ databases">
        <title>Salinicola lusitanus LLJ914,a marine bacterium isolated from the Okinawa Trough.</title>
        <authorList>
            <person name="Li J."/>
        </authorList>
    </citation>
    <scope>NUCLEOTIDE SEQUENCE [LARGE SCALE GENOMIC DNA]</scope>
</reference>
<keyword evidence="1" id="KW-1133">Transmembrane helix</keyword>
<comment type="caution">
    <text evidence="3">The sequence shown here is derived from an EMBL/GenBank/DDBJ whole genome shotgun (WGS) entry which is preliminary data.</text>
</comment>
<evidence type="ECO:0000256" key="2">
    <source>
        <dbReference type="SAM" id="SignalP"/>
    </source>
</evidence>
<dbReference type="Proteomes" id="UP001460270">
    <property type="component" value="Unassembled WGS sequence"/>
</dbReference>
<keyword evidence="1" id="KW-0472">Membrane</keyword>
<keyword evidence="4" id="KW-1185">Reference proteome</keyword>
<dbReference type="EMBL" id="JBBPFD010000015">
    <property type="protein sequence ID" value="KAK7895619.1"/>
    <property type="molecule type" value="Genomic_DNA"/>
</dbReference>
<sequence length="255" mass="27882">MSLGVPVACMVSWFIQVLAPLSYLGQQDNGATCNSSFSELCSRCEKVGTPPQPDLQSGLKLCSCRHSVSEDAMLKHEEESTKGYVSDLDRLPAELRHIRTALFESVGGAKEQETGYWSSHIKNIKRGSLLFRTCCSVAFFTTFCCLNFFLLGVAVCSCGEKVRQLQLSVCLCHTSTISLRLHALLTSASKGVIIKNSFNMSDIWDDLDLLLDSPSSLTITSNTRGTVKDSPSFKVDEDVAALRKAIEGLGTTEKH</sequence>
<evidence type="ECO:0000313" key="4">
    <source>
        <dbReference type="Proteomes" id="UP001460270"/>
    </source>
</evidence>
<accession>A0AAW0NDU3</accession>
<keyword evidence="1" id="KW-0812">Transmembrane</keyword>
<feature type="signal peptide" evidence="2">
    <location>
        <begin position="1"/>
        <end position="19"/>
    </location>
</feature>
<keyword evidence="2" id="KW-0732">Signal</keyword>
<proteinExistence type="predicted"/>
<gene>
    <name evidence="3" type="ORF">WMY93_020944</name>
</gene>